<feature type="region of interest" description="Disordered" evidence="1">
    <location>
        <begin position="1"/>
        <end position="30"/>
    </location>
</feature>
<feature type="region of interest" description="Disordered" evidence="1">
    <location>
        <begin position="131"/>
        <end position="159"/>
    </location>
</feature>
<accession>A0A1A0HB56</accession>
<dbReference type="Proteomes" id="UP000092555">
    <property type="component" value="Unassembled WGS sequence"/>
</dbReference>
<evidence type="ECO:0000313" key="2">
    <source>
        <dbReference type="EMBL" id="OBA21123.1"/>
    </source>
</evidence>
<feature type="compositionally biased region" description="Basic residues" evidence="1">
    <location>
        <begin position="1"/>
        <end position="23"/>
    </location>
</feature>
<keyword evidence="3" id="KW-1185">Reference proteome</keyword>
<protein>
    <submittedName>
        <fullName evidence="2">Uncharacterized protein</fullName>
    </submittedName>
</protein>
<reference evidence="2 3" key="1">
    <citation type="submission" date="2016-05" db="EMBL/GenBank/DDBJ databases">
        <title>Comparative genomics of biotechnologically important yeasts.</title>
        <authorList>
            <consortium name="DOE Joint Genome Institute"/>
            <person name="Riley R."/>
            <person name="Haridas S."/>
            <person name="Wolfe K.H."/>
            <person name="Lopes M.R."/>
            <person name="Hittinger C.T."/>
            <person name="Goker M."/>
            <person name="Salamov A."/>
            <person name="Wisecaver J."/>
            <person name="Long T.M."/>
            <person name="Aerts A.L."/>
            <person name="Barry K."/>
            <person name="Choi C."/>
            <person name="Clum A."/>
            <person name="Coughlan A.Y."/>
            <person name="Deshpande S."/>
            <person name="Douglass A.P."/>
            <person name="Hanson S.J."/>
            <person name="Klenk H.-P."/>
            <person name="LaButti K."/>
            <person name="Lapidus A."/>
            <person name="Lindquist E."/>
            <person name="Lipzen A."/>
            <person name="Meier-kolthoff J.P."/>
            <person name="Ohm R.A."/>
            <person name="Otillar R.P."/>
            <person name="Pangilinan J."/>
            <person name="Peng Y."/>
            <person name="Rokas A."/>
            <person name="Rosa C.A."/>
            <person name="Scheuner C."/>
            <person name="Sibirny A.A."/>
            <person name="Slot J.C."/>
            <person name="Stielow J.B."/>
            <person name="Sun H."/>
            <person name="Kurtzman C.P."/>
            <person name="Blackwell M."/>
            <person name="Grigoriev I.V."/>
            <person name="Jeffries T.W."/>
        </authorList>
    </citation>
    <scope>NUCLEOTIDE SEQUENCE [LARGE SCALE GENOMIC DNA]</scope>
    <source>
        <strain evidence="2 3">NRRL YB-4993</strain>
    </source>
</reference>
<dbReference type="EMBL" id="LXTC01000003">
    <property type="protein sequence ID" value="OBA21123.1"/>
    <property type="molecule type" value="Genomic_DNA"/>
</dbReference>
<proteinExistence type="predicted"/>
<feature type="region of interest" description="Disordered" evidence="1">
    <location>
        <begin position="180"/>
        <end position="228"/>
    </location>
</feature>
<sequence length="228" mass="24183">MIARHSPRTKTARIRRKQKRRQARAGPSPCLQAAASVSTCPSIPDGALSFSANCSADINICSGLGRARHHTVSLYHTGRFTGQCWARQKPGDMCGPTEYRGGKSEPTPGKNMPSSPCAYGARPVACSSEPHAAGLHSARGDKSLASRPGTPRQKHMDTSLAHGKDRYAARPPAAAFLLGTRSSVPPSAGKLRDRVSAYPSTGLPGAPRMRIQDPGDVGRTLEPAINRV</sequence>
<dbReference type="AlphaFoldDB" id="A0A1A0HB56"/>
<gene>
    <name evidence="2" type="ORF">METBIDRAFT_175933</name>
</gene>
<evidence type="ECO:0000256" key="1">
    <source>
        <dbReference type="SAM" id="MobiDB-lite"/>
    </source>
</evidence>
<name>A0A1A0HB56_9ASCO</name>
<organism evidence="2 3">
    <name type="scientific">Metschnikowia bicuspidata var. bicuspidata NRRL YB-4993</name>
    <dbReference type="NCBI Taxonomy" id="869754"/>
    <lineage>
        <taxon>Eukaryota</taxon>
        <taxon>Fungi</taxon>
        <taxon>Dikarya</taxon>
        <taxon>Ascomycota</taxon>
        <taxon>Saccharomycotina</taxon>
        <taxon>Pichiomycetes</taxon>
        <taxon>Metschnikowiaceae</taxon>
        <taxon>Metschnikowia</taxon>
    </lineage>
</organism>
<evidence type="ECO:0000313" key="3">
    <source>
        <dbReference type="Proteomes" id="UP000092555"/>
    </source>
</evidence>
<dbReference type="GeneID" id="30027699"/>
<comment type="caution">
    <text evidence="2">The sequence shown here is derived from an EMBL/GenBank/DDBJ whole genome shotgun (WGS) entry which is preliminary data.</text>
</comment>
<dbReference type="RefSeq" id="XP_018711633.1">
    <property type="nucleotide sequence ID" value="XM_018854723.1"/>
</dbReference>